<evidence type="ECO:0000256" key="16">
    <source>
        <dbReference type="RuleBase" id="RU366077"/>
    </source>
</evidence>
<dbReference type="SUPFAM" id="SSF55486">
    <property type="entry name" value="Metalloproteases ('zincins'), catalytic domain"/>
    <property type="match status" value="1"/>
</dbReference>
<dbReference type="InterPro" id="IPR001577">
    <property type="entry name" value="Peptidase_M8"/>
</dbReference>
<dbReference type="PANTHER" id="PTHR10942">
    <property type="entry name" value="LEISHMANOLYSIN-LIKE PEPTIDASE"/>
    <property type="match status" value="1"/>
</dbReference>
<dbReference type="InterPro" id="IPR009030">
    <property type="entry name" value="Growth_fac_rcpt_cys_sf"/>
</dbReference>
<keyword evidence="5 15" id="KW-0479">Metal-binding</keyword>
<accession>A0A7G2CI51</accession>
<evidence type="ECO:0000256" key="13">
    <source>
        <dbReference type="ARBA" id="ARBA00023157"/>
    </source>
</evidence>
<keyword evidence="8 15" id="KW-0862">Zinc</keyword>
<dbReference type="GO" id="GO:0016020">
    <property type="term" value="C:membrane"/>
    <property type="evidence" value="ECO:0007669"/>
    <property type="project" value="UniProtKB-SubCell"/>
</dbReference>
<evidence type="ECO:0000256" key="17">
    <source>
        <dbReference type="SAM" id="MobiDB-lite"/>
    </source>
</evidence>
<dbReference type="Proteomes" id="UP000515908">
    <property type="component" value="Chromosome 13"/>
</dbReference>
<evidence type="ECO:0000256" key="5">
    <source>
        <dbReference type="ARBA" id="ARBA00022723"/>
    </source>
</evidence>
<dbReference type="GO" id="GO:0006508">
    <property type="term" value="P:proteolysis"/>
    <property type="evidence" value="ECO:0007669"/>
    <property type="project" value="UniProtKB-KW"/>
</dbReference>
<feature type="region of interest" description="Disordered" evidence="17">
    <location>
        <begin position="420"/>
        <end position="474"/>
    </location>
</feature>
<dbReference type="EMBL" id="LR877157">
    <property type="protein sequence ID" value="CAD2219089.1"/>
    <property type="molecule type" value="Genomic_DNA"/>
</dbReference>
<keyword evidence="11 18" id="KW-0472">Membrane</keyword>
<comment type="catalytic activity">
    <reaction evidence="1">
        <text>Preference for hydrophobic residues at P1 and P1' and basic residues at P2' and P3'. A model nonapeptide is cleaved at -Ala-Tyr-|-Leu-Lys-Lys-.</text>
        <dbReference type="EC" id="3.4.24.36"/>
    </reaction>
</comment>
<protein>
    <recommendedName>
        <fullName evidence="16">Leishmanolysin-like peptidase</fullName>
        <ecNumber evidence="16">3.4.24.-</ecNumber>
    </recommendedName>
</protein>
<dbReference type="GO" id="GO:0046872">
    <property type="term" value="F:metal ion binding"/>
    <property type="evidence" value="ECO:0007669"/>
    <property type="project" value="UniProtKB-KW"/>
</dbReference>
<evidence type="ECO:0000256" key="8">
    <source>
        <dbReference type="ARBA" id="ARBA00022833"/>
    </source>
</evidence>
<dbReference type="PANTHER" id="PTHR10942:SF0">
    <property type="entry name" value="LEISHMANOLYSIN-LIKE PEPTIDASE"/>
    <property type="match status" value="1"/>
</dbReference>
<evidence type="ECO:0000256" key="14">
    <source>
        <dbReference type="ARBA" id="ARBA00023180"/>
    </source>
</evidence>
<evidence type="ECO:0000256" key="4">
    <source>
        <dbReference type="ARBA" id="ARBA00022670"/>
    </source>
</evidence>
<evidence type="ECO:0000256" key="9">
    <source>
        <dbReference type="ARBA" id="ARBA00022889"/>
    </source>
</evidence>
<dbReference type="AlphaFoldDB" id="A0A7G2CI51"/>
<keyword evidence="20" id="KW-1185">Reference proteome</keyword>
<keyword evidence="13" id="KW-1015">Disulfide bond</keyword>
<evidence type="ECO:0000256" key="18">
    <source>
        <dbReference type="SAM" id="Phobius"/>
    </source>
</evidence>
<name>A0A7G2CI51_9TRYP</name>
<comment type="subcellular location">
    <subcellularLocation>
        <location evidence="2">Membrane</location>
    </subcellularLocation>
</comment>
<feature type="transmembrane region" description="Helical" evidence="18">
    <location>
        <begin position="389"/>
        <end position="411"/>
    </location>
</feature>
<feature type="compositionally biased region" description="Low complexity" evidence="17">
    <location>
        <begin position="428"/>
        <end position="457"/>
    </location>
</feature>
<keyword evidence="6" id="KW-0732">Signal</keyword>
<keyword evidence="18" id="KW-0812">Transmembrane</keyword>
<reference evidence="19 20" key="1">
    <citation type="submission" date="2020-08" db="EMBL/GenBank/DDBJ databases">
        <authorList>
            <person name="Newling K."/>
            <person name="Davey J."/>
            <person name="Forrester S."/>
        </authorList>
    </citation>
    <scope>NUCLEOTIDE SEQUENCE [LARGE SCALE GENOMIC DNA]</scope>
    <source>
        <strain evidence="20">Crithidia deanei Carvalho (ATCC PRA-265)</strain>
    </source>
</reference>
<keyword evidence="14" id="KW-0325">Glycoprotein</keyword>
<proteinExistence type="inferred from homology"/>
<dbReference type="VEuPathDB" id="TriTrypDB:ADEAN_000658200"/>
<evidence type="ECO:0000256" key="1">
    <source>
        <dbReference type="ARBA" id="ARBA00001249"/>
    </source>
</evidence>
<keyword evidence="9" id="KW-0130">Cell adhesion</keyword>
<evidence type="ECO:0000256" key="3">
    <source>
        <dbReference type="ARBA" id="ARBA00005860"/>
    </source>
</evidence>
<dbReference type="Gene3D" id="3.90.132.10">
    <property type="entry name" value="Leishmanolysin , domain 2"/>
    <property type="match status" value="1"/>
</dbReference>
<keyword evidence="4 16" id="KW-0645">Protease</keyword>
<sequence>MEIDDDGPAGTAGEHWKSRTAKDDLMSGYTYSLLFLTPMTLAFMEDTTHFFPDYSMSQRMAFGYKKGCGFVRDKCINNGETNYPDTFSTDSLRTQCTTEYSAIGMGEVRLSRCPDSVYDYFGSNRCTSSNRMDYCPLYDEQTKCATPVTDWTQRCFNMVDGTGASCMSISCDFDRQVYTVEGVTCTPGGVVNSHECPDFAIVCPYKIQTISNTPCPFDGCSLCVNGKCVRCQGSYILSFEDGKTCTTSPAGCGANCVTCVNGKCTACNNDLIPSADGSSCVAKPASCGSNCVTCVNGKCTACNNDLIPSADGSSCVAKPASCGSNCVTCVNEKCEACGAEYMVSAQRDACVLKIDRCTSADNDGKCTSCSESYHPSDDGTKCVKKGTPWWVWLIVGIVVAAVLASIIVTILCCTSCCAAAPGDKSDSDTGTSTDDCDDSSSSSSSSDECQSESFSGSTTDDSFEKTESDSTTES</sequence>
<keyword evidence="7 16" id="KW-0378">Hydrolase</keyword>
<evidence type="ECO:0000256" key="11">
    <source>
        <dbReference type="ARBA" id="ARBA00023136"/>
    </source>
</evidence>
<gene>
    <name evidence="19" type="ORF">ADEAN_000658200</name>
</gene>
<dbReference type="PRINTS" id="PR00782">
    <property type="entry name" value="LSHMANOLYSIN"/>
</dbReference>
<keyword evidence="10 15" id="KW-0482">Metalloprotease</keyword>
<evidence type="ECO:0000313" key="19">
    <source>
        <dbReference type="EMBL" id="CAD2219089.1"/>
    </source>
</evidence>
<feature type="binding site" evidence="15">
    <location>
        <position position="15"/>
    </location>
    <ligand>
        <name>Zn(2+)</name>
        <dbReference type="ChEBI" id="CHEBI:29105"/>
        <note>catalytic</note>
    </ligand>
</feature>
<evidence type="ECO:0000256" key="2">
    <source>
        <dbReference type="ARBA" id="ARBA00004370"/>
    </source>
</evidence>
<keyword evidence="12" id="KW-0865">Zymogen</keyword>
<dbReference type="EC" id="3.4.24.-" evidence="16"/>
<comment type="similarity">
    <text evidence="3 16">Belongs to the peptidase M8 family.</text>
</comment>
<dbReference type="SUPFAM" id="SSF57184">
    <property type="entry name" value="Growth factor receptor domain"/>
    <property type="match status" value="1"/>
</dbReference>
<dbReference type="GO" id="GO:0004222">
    <property type="term" value="F:metalloendopeptidase activity"/>
    <property type="evidence" value="ECO:0007669"/>
    <property type="project" value="UniProtKB-UniRule"/>
</dbReference>
<keyword evidence="18" id="KW-1133">Transmembrane helix</keyword>
<dbReference type="GO" id="GO:0005737">
    <property type="term" value="C:cytoplasm"/>
    <property type="evidence" value="ECO:0007669"/>
    <property type="project" value="TreeGrafter"/>
</dbReference>
<dbReference type="Pfam" id="PF01457">
    <property type="entry name" value="Peptidase_M8"/>
    <property type="match status" value="1"/>
</dbReference>
<evidence type="ECO:0000256" key="12">
    <source>
        <dbReference type="ARBA" id="ARBA00023145"/>
    </source>
</evidence>
<evidence type="ECO:0000256" key="10">
    <source>
        <dbReference type="ARBA" id="ARBA00023049"/>
    </source>
</evidence>
<comment type="cofactor">
    <cofactor evidence="15 16">
        <name>Zn(2+)</name>
        <dbReference type="ChEBI" id="CHEBI:29105"/>
    </cofactor>
    <text evidence="15 16">Binds 1 zinc ion per subunit.</text>
</comment>
<evidence type="ECO:0000256" key="6">
    <source>
        <dbReference type="ARBA" id="ARBA00022729"/>
    </source>
</evidence>
<dbReference type="GO" id="GO:0007155">
    <property type="term" value="P:cell adhesion"/>
    <property type="evidence" value="ECO:0007669"/>
    <property type="project" value="UniProtKB-KW"/>
</dbReference>
<evidence type="ECO:0000313" key="20">
    <source>
        <dbReference type="Proteomes" id="UP000515908"/>
    </source>
</evidence>
<evidence type="ECO:0000256" key="15">
    <source>
        <dbReference type="PIRSR" id="PIRSR601577-2"/>
    </source>
</evidence>
<organism evidence="19 20">
    <name type="scientific">Angomonas deanei</name>
    <dbReference type="NCBI Taxonomy" id="59799"/>
    <lineage>
        <taxon>Eukaryota</taxon>
        <taxon>Discoba</taxon>
        <taxon>Euglenozoa</taxon>
        <taxon>Kinetoplastea</taxon>
        <taxon>Metakinetoplastina</taxon>
        <taxon>Trypanosomatida</taxon>
        <taxon>Trypanosomatidae</taxon>
        <taxon>Strigomonadinae</taxon>
        <taxon>Angomonas</taxon>
    </lineage>
</organism>
<evidence type="ECO:0000256" key="7">
    <source>
        <dbReference type="ARBA" id="ARBA00022801"/>
    </source>
</evidence>